<dbReference type="EMBL" id="KI912120">
    <property type="protein sequence ID" value="ETS74126.1"/>
    <property type="molecule type" value="Genomic_DNA"/>
</dbReference>
<accession>W3WMT0</accession>
<evidence type="ECO:0000256" key="7">
    <source>
        <dbReference type="SAM" id="MobiDB-lite"/>
    </source>
</evidence>
<keyword evidence="6" id="KW-0539">Nucleus</keyword>
<evidence type="ECO:0000256" key="2">
    <source>
        <dbReference type="ARBA" id="ARBA00022723"/>
    </source>
</evidence>
<evidence type="ECO:0000313" key="10">
    <source>
        <dbReference type="Proteomes" id="UP000030651"/>
    </source>
</evidence>
<dbReference type="GO" id="GO:0006351">
    <property type="term" value="P:DNA-templated transcription"/>
    <property type="evidence" value="ECO:0007669"/>
    <property type="project" value="InterPro"/>
</dbReference>
<dbReference type="GeneID" id="19279005"/>
<dbReference type="OMA" id="SASHIIC"/>
<evidence type="ECO:0000256" key="4">
    <source>
        <dbReference type="ARBA" id="ARBA00023125"/>
    </source>
</evidence>
<dbReference type="PROSITE" id="PS00463">
    <property type="entry name" value="ZN2_CY6_FUNGAL_1"/>
    <property type="match status" value="1"/>
</dbReference>
<keyword evidence="4" id="KW-0238">DNA-binding</keyword>
<dbReference type="InParanoid" id="W3WMT0"/>
<evidence type="ECO:0000256" key="6">
    <source>
        <dbReference type="ARBA" id="ARBA00023242"/>
    </source>
</evidence>
<keyword evidence="2" id="KW-0479">Metal-binding</keyword>
<feature type="domain" description="Zn(2)-C6 fungal-type" evidence="8">
    <location>
        <begin position="17"/>
        <end position="46"/>
    </location>
</feature>
<evidence type="ECO:0000256" key="1">
    <source>
        <dbReference type="ARBA" id="ARBA00004123"/>
    </source>
</evidence>
<dbReference type="PROSITE" id="PS50048">
    <property type="entry name" value="ZN2_CY6_FUNGAL_2"/>
    <property type="match status" value="1"/>
</dbReference>
<evidence type="ECO:0000256" key="5">
    <source>
        <dbReference type="ARBA" id="ARBA00023163"/>
    </source>
</evidence>
<dbReference type="InterPro" id="IPR007219">
    <property type="entry name" value="XnlR_reg_dom"/>
</dbReference>
<name>W3WMT0_PESFW</name>
<dbReference type="InterPro" id="IPR051711">
    <property type="entry name" value="Stress_Response_Reg"/>
</dbReference>
<sequence length="661" mass="73361">MQQSPESPASQRRVSNACNYCRKRKIRCSGKQPCGNCHKRKIACHFDDDRKIAVSVRYLQQLEQQAGDKDSQTGPENGQSARQSRLRPSPTPGSSPSRSSADVSSNPLVSATSSYVRDGSGRFRFMGPSSSASYSTRVFSLLRHHFPDVCTVDSPVNTENSTYKLTWPIIATDHLPDLGDLPSLDYSLYLVNTVKFHACQLLRLFDEDDFVKNLHEFHQLGLSKARSSRLWFAQYLLLVALSKGFISTLRIPGTPPGSVYFQKAMSIMPDYVSLTREPLLAIEVLCMVAVYLMSVDMQNAAYGYIHQALSLSIIEDLHRDMPPTVMDQESAQRCRNVWWTVYVLDRQLSSMIGAPCSIQDVEITSRLPSEIDGSQRCVIFSINVQLSKMTAQVINSVYSVKAEYLKMVQVVLRNMASIAQEIKGVVEANRWGTLSSVSGVANRLILLYHHCVVLAIRPLVLQLLSWYLTRSAAAADTQKQFSGPIKKMLETCIQSASHIICTLTTLHEHHLLGSFFFFDLEHAFSAAFVLTIAAVIIPSMIPDLDHEAAIHTIFEYLIRRGSIPAQLRKHELDHLKSLLSPLSAENATTPGADRGNASAVIDQTLDAETSMSDAEVGLSATNMLSIAEQLDASETVTGIEFLSPTYWPWSTADETSIFPAN</sequence>
<gene>
    <name evidence="9" type="ORF">PFICI_13992</name>
</gene>
<keyword evidence="10" id="KW-1185">Reference proteome</keyword>
<proteinExistence type="predicted"/>
<dbReference type="PANTHER" id="PTHR47540:SF6">
    <property type="entry name" value="ZN(II)2CYS6 TRANSCRIPTION FACTOR (EUROFUNG)"/>
    <property type="match status" value="1"/>
</dbReference>
<dbReference type="SMART" id="SM00906">
    <property type="entry name" value="Fungal_trans"/>
    <property type="match status" value="1"/>
</dbReference>
<keyword evidence="5" id="KW-0804">Transcription</keyword>
<dbReference type="HOGENOM" id="CLU_006926_3_1_1"/>
<dbReference type="GO" id="GO:0005634">
    <property type="term" value="C:nucleus"/>
    <property type="evidence" value="ECO:0007669"/>
    <property type="project" value="UniProtKB-SubCell"/>
</dbReference>
<dbReference type="CDD" id="cd00067">
    <property type="entry name" value="GAL4"/>
    <property type="match status" value="1"/>
</dbReference>
<dbReference type="GO" id="GO:0000981">
    <property type="term" value="F:DNA-binding transcription factor activity, RNA polymerase II-specific"/>
    <property type="evidence" value="ECO:0007669"/>
    <property type="project" value="InterPro"/>
</dbReference>
<dbReference type="Pfam" id="PF00172">
    <property type="entry name" value="Zn_clus"/>
    <property type="match status" value="1"/>
</dbReference>
<dbReference type="PANTHER" id="PTHR47540">
    <property type="entry name" value="THIAMINE REPRESSIBLE GENES REGULATORY PROTEIN THI5"/>
    <property type="match status" value="1"/>
</dbReference>
<reference evidence="10" key="1">
    <citation type="journal article" date="2015" name="BMC Genomics">
        <title>Genomic and transcriptomic analysis of the endophytic fungus Pestalotiopsis fici reveals its lifestyle and high potential for synthesis of natural products.</title>
        <authorList>
            <person name="Wang X."/>
            <person name="Zhang X."/>
            <person name="Liu L."/>
            <person name="Xiang M."/>
            <person name="Wang W."/>
            <person name="Sun X."/>
            <person name="Che Y."/>
            <person name="Guo L."/>
            <person name="Liu G."/>
            <person name="Guo L."/>
            <person name="Wang C."/>
            <person name="Yin W.B."/>
            <person name="Stadler M."/>
            <person name="Zhang X."/>
            <person name="Liu X."/>
        </authorList>
    </citation>
    <scope>NUCLEOTIDE SEQUENCE [LARGE SCALE GENOMIC DNA]</scope>
    <source>
        <strain evidence="10">W106-1 / CGMCC3.15140</strain>
    </source>
</reference>
<dbReference type="GO" id="GO:0043565">
    <property type="term" value="F:sequence-specific DNA binding"/>
    <property type="evidence" value="ECO:0007669"/>
    <property type="project" value="TreeGrafter"/>
</dbReference>
<dbReference type="InterPro" id="IPR001138">
    <property type="entry name" value="Zn2Cys6_DnaBD"/>
</dbReference>
<dbReference type="RefSeq" id="XP_007840764.1">
    <property type="nucleotide sequence ID" value="XM_007842573.1"/>
</dbReference>
<evidence type="ECO:0000256" key="3">
    <source>
        <dbReference type="ARBA" id="ARBA00023015"/>
    </source>
</evidence>
<dbReference type="CDD" id="cd12148">
    <property type="entry name" value="fungal_TF_MHR"/>
    <property type="match status" value="1"/>
</dbReference>
<keyword evidence="3" id="KW-0805">Transcription regulation</keyword>
<evidence type="ECO:0000259" key="8">
    <source>
        <dbReference type="PROSITE" id="PS50048"/>
    </source>
</evidence>
<organism evidence="9 10">
    <name type="scientific">Pestalotiopsis fici (strain W106-1 / CGMCC3.15140)</name>
    <dbReference type="NCBI Taxonomy" id="1229662"/>
    <lineage>
        <taxon>Eukaryota</taxon>
        <taxon>Fungi</taxon>
        <taxon>Dikarya</taxon>
        <taxon>Ascomycota</taxon>
        <taxon>Pezizomycotina</taxon>
        <taxon>Sordariomycetes</taxon>
        <taxon>Xylariomycetidae</taxon>
        <taxon>Amphisphaeriales</taxon>
        <taxon>Sporocadaceae</taxon>
        <taxon>Pestalotiopsis</taxon>
    </lineage>
</organism>
<dbReference type="AlphaFoldDB" id="W3WMT0"/>
<dbReference type="Pfam" id="PF04082">
    <property type="entry name" value="Fungal_trans"/>
    <property type="match status" value="1"/>
</dbReference>
<dbReference type="SMART" id="SM00066">
    <property type="entry name" value="GAL4"/>
    <property type="match status" value="1"/>
</dbReference>
<protein>
    <recommendedName>
        <fullName evidence="8">Zn(2)-C6 fungal-type domain-containing protein</fullName>
    </recommendedName>
</protein>
<feature type="compositionally biased region" description="Low complexity" evidence="7">
    <location>
        <begin position="86"/>
        <end position="106"/>
    </location>
</feature>
<evidence type="ECO:0000313" key="9">
    <source>
        <dbReference type="EMBL" id="ETS74126.1"/>
    </source>
</evidence>
<dbReference type="GO" id="GO:0045944">
    <property type="term" value="P:positive regulation of transcription by RNA polymerase II"/>
    <property type="evidence" value="ECO:0007669"/>
    <property type="project" value="TreeGrafter"/>
</dbReference>
<dbReference type="InterPro" id="IPR036864">
    <property type="entry name" value="Zn2-C6_fun-type_DNA-bd_sf"/>
</dbReference>
<dbReference type="Gene3D" id="4.10.240.10">
    <property type="entry name" value="Zn(2)-C6 fungal-type DNA-binding domain"/>
    <property type="match status" value="1"/>
</dbReference>
<dbReference type="Proteomes" id="UP000030651">
    <property type="component" value="Unassembled WGS sequence"/>
</dbReference>
<dbReference type="SUPFAM" id="SSF57701">
    <property type="entry name" value="Zn2/Cys6 DNA-binding domain"/>
    <property type="match status" value="1"/>
</dbReference>
<comment type="subcellular location">
    <subcellularLocation>
        <location evidence="1">Nucleus</location>
    </subcellularLocation>
</comment>
<dbReference type="eggNOG" id="ENOG502QSZK">
    <property type="taxonomic scope" value="Eukaryota"/>
</dbReference>
<feature type="region of interest" description="Disordered" evidence="7">
    <location>
        <begin position="64"/>
        <end position="106"/>
    </location>
</feature>
<dbReference type="GO" id="GO:0008270">
    <property type="term" value="F:zinc ion binding"/>
    <property type="evidence" value="ECO:0007669"/>
    <property type="project" value="InterPro"/>
</dbReference>
<dbReference type="KEGG" id="pfy:PFICI_13992"/>
<dbReference type="OrthoDB" id="3266505at2759"/>
<feature type="compositionally biased region" description="Polar residues" evidence="7">
    <location>
        <begin position="72"/>
        <end position="83"/>
    </location>
</feature>